<feature type="domain" description="DUF7074" evidence="2">
    <location>
        <begin position="2"/>
        <end position="49"/>
    </location>
</feature>
<proteinExistence type="predicted"/>
<feature type="domain" description="DUF7075" evidence="3">
    <location>
        <begin position="105"/>
        <end position="134"/>
    </location>
</feature>
<protein>
    <submittedName>
        <fullName evidence="4">Uncharacterized protein</fullName>
    </submittedName>
</protein>
<dbReference type="Pfam" id="PF23269">
    <property type="entry name" value="DUF7074"/>
    <property type="match status" value="1"/>
</dbReference>
<dbReference type="AlphaFoldDB" id="Q10LT5"/>
<evidence type="ECO:0000259" key="3">
    <source>
        <dbReference type="Pfam" id="PF23272"/>
    </source>
</evidence>
<dbReference type="PANTHER" id="PTHR31469">
    <property type="entry name" value="OS07G0633600 PROTEIN"/>
    <property type="match status" value="1"/>
</dbReference>
<feature type="compositionally biased region" description="Basic residues" evidence="1">
    <location>
        <begin position="56"/>
        <end position="68"/>
    </location>
</feature>
<dbReference type="InterPro" id="IPR055502">
    <property type="entry name" value="DUF7074"/>
</dbReference>
<evidence type="ECO:0000259" key="2">
    <source>
        <dbReference type="Pfam" id="PF23269"/>
    </source>
</evidence>
<dbReference type="EMBL" id="DP000009">
    <property type="protein sequence ID" value="ABF95813.1"/>
    <property type="molecule type" value="Genomic_DNA"/>
</dbReference>
<dbReference type="PANTHER" id="PTHR31469:SF2">
    <property type="entry name" value="EXPRESSED PROTEIN"/>
    <property type="match status" value="1"/>
</dbReference>
<feature type="region of interest" description="Disordered" evidence="1">
    <location>
        <begin position="52"/>
        <end position="71"/>
    </location>
</feature>
<evidence type="ECO:0000256" key="1">
    <source>
        <dbReference type="SAM" id="MobiDB-lite"/>
    </source>
</evidence>
<sequence>MECDLAWRFRPAEDTNGRTTYYKDNRRFTLTCDVNTCNLVVGNVGEYHSSTGAKCSGRRKGKKGKKGKREAPVTDFVPAKTQMRLDENAANADTTAASEPGASCRRGKYLIYMGGGERCKSVNHYVSPFLCALEWSSTPPPREAGELRGRIFQRDAFSRVAAAVLICSRRSFDGAPRRRCWFQEVVADGGGDGDGDGDDGDTPGKTRYRRRRVDALQSSPLTEIRRTTGCRCCRRADVIPLGCV</sequence>
<name>Q10LT5_ORYSJ</name>
<reference evidence="4" key="1">
    <citation type="journal article" date="2005" name="Genome Res.">
        <title>Sequence, annotation, and analysis of synteny between rice chromosome 3 and diverged grass species.</title>
        <authorList>
            <consortium name="Rice Chromosome 3 Sequencing Consortium"/>
            <person name="Buell C.R."/>
            <person name="Yuan Q."/>
            <person name="Ouyang S."/>
            <person name="Liu J."/>
            <person name="Zhu W."/>
            <person name="Wang A."/>
            <person name="Maiti R."/>
            <person name="Haas B."/>
            <person name="Wortman J."/>
            <person name="Pertea M."/>
            <person name="Jones K.M."/>
            <person name="Kim M."/>
            <person name="Overton L."/>
            <person name="Tsitrin T."/>
            <person name="Fadrosh D."/>
            <person name="Bera J."/>
            <person name="Weaver B."/>
            <person name="Jin S."/>
            <person name="Johri S."/>
            <person name="Reardon M."/>
            <person name="Webb K."/>
            <person name="Hill J."/>
            <person name="Moffat K."/>
            <person name="Tallon L."/>
            <person name="Van Aken S."/>
            <person name="Lewis M."/>
            <person name="Utterback T."/>
            <person name="Feldblyum T."/>
            <person name="Zismann V."/>
            <person name="Iobst S."/>
            <person name="Hsiao J."/>
            <person name="de Vazeille A.R."/>
            <person name="Salzberg S.L."/>
            <person name="White O."/>
            <person name="Fraser C."/>
            <person name="Yu Y."/>
            <person name="Kim H."/>
            <person name="Rambo T."/>
            <person name="Currie J."/>
            <person name="Collura K."/>
            <person name="Kernodle-Thompson S."/>
            <person name="Wei F."/>
            <person name="Kudrna K."/>
            <person name="Ammiraju J.S."/>
            <person name="Luo M."/>
            <person name="Goicoechea J.L."/>
            <person name="Wing R.A."/>
            <person name="Henry D."/>
            <person name="Oates R."/>
            <person name="Palmer M."/>
            <person name="Pries G."/>
            <person name="Saski C."/>
            <person name="Simmons J."/>
            <person name="Soderlund C."/>
            <person name="Nelson W."/>
            <person name="de la Bastide M."/>
            <person name="Spiegel L."/>
            <person name="Nascimento L."/>
            <person name="Huang E."/>
            <person name="Preston R."/>
            <person name="Zutavern T."/>
            <person name="Palmer L."/>
            <person name="O'Shaughnessy A."/>
            <person name="Dike S."/>
            <person name="McCombie W.R."/>
            <person name="Minx P."/>
            <person name="Cordum H."/>
            <person name="Wilson R."/>
            <person name="Jin W."/>
            <person name="Lee H.R."/>
            <person name="Jiang J."/>
            <person name="Jackson S."/>
        </authorList>
    </citation>
    <scope>NUCLEOTIDE SEQUENCE [LARGE SCALE GENOMIC DNA]</scope>
</reference>
<organism evidence="4">
    <name type="scientific">Oryza sativa subsp. japonica</name>
    <name type="common">Rice</name>
    <dbReference type="NCBI Taxonomy" id="39947"/>
    <lineage>
        <taxon>Eukaryota</taxon>
        <taxon>Viridiplantae</taxon>
        <taxon>Streptophyta</taxon>
        <taxon>Embryophyta</taxon>
        <taxon>Tracheophyta</taxon>
        <taxon>Spermatophyta</taxon>
        <taxon>Magnoliopsida</taxon>
        <taxon>Liliopsida</taxon>
        <taxon>Poales</taxon>
        <taxon>Poaceae</taxon>
        <taxon>BOP clade</taxon>
        <taxon>Oryzoideae</taxon>
        <taxon>Oryzeae</taxon>
        <taxon>Oryzinae</taxon>
        <taxon>Oryza</taxon>
        <taxon>Oryza sativa</taxon>
    </lineage>
</organism>
<accession>Q10LT5</accession>
<dbReference type="Pfam" id="PF23272">
    <property type="entry name" value="DUF7075"/>
    <property type="match status" value="1"/>
</dbReference>
<dbReference type="InterPro" id="IPR055503">
    <property type="entry name" value="DUF7075"/>
</dbReference>
<gene>
    <name evidence="4" type="ordered locus">LOC_Os03g21750</name>
</gene>
<reference evidence="4" key="2">
    <citation type="submission" date="2006-06" db="EMBL/GenBank/DDBJ databases">
        <authorList>
            <person name="Buell R."/>
            <person name="Wing R.A."/>
            <person name="McCombie W.A."/>
            <person name="Ouyang S."/>
        </authorList>
    </citation>
    <scope>NUCLEOTIDE SEQUENCE</scope>
</reference>
<evidence type="ECO:0000313" key="4">
    <source>
        <dbReference type="EMBL" id="ABF95813.1"/>
    </source>
</evidence>